<organism evidence="1 2">
    <name type="scientific">Crocuta crocuta</name>
    <name type="common">Spotted hyena</name>
    <dbReference type="NCBI Taxonomy" id="9678"/>
    <lineage>
        <taxon>Eukaryota</taxon>
        <taxon>Metazoa</taxon>
        <taxon>Chordata</taxon>
        <taxon>Craniata</taxon>
        <taxon>Vertebrata</taxon>
        <taxon>Euteleostomi</taxon>
        <taxon>Mammalia</taxon>
        <taxon>Eutheria</taxon>
        <taxon>Laurasiatheria</taxon>
        <taxon>Carnivora</taxon>
        <taxon>Feliformia</taxon>
        <taxon>Hyaenidae</taxon>
        <taxon>Crocuta</taxon>
    </lineage>
</organism>
<keyword evidence="2" id="KW-1185">Reference proteome</keyword>
<sequence length="161" mass="18929">FKNHPDLNVRQETIKTISLEEKAGNNLLDLNCSNFLLDTSPKTRESRAKMNYWDLIKIKTFCTAKETLHKTNRQPMEWEKIVANDISDKGLVSKTYKELTKLHTRKTNNPVKKWEEDMNTHLSKEDIQMANRHMTRCSASLLIREIQIKTTLRYQLTPVRV</sequence>
<dbReference type="EMBL" id="VOAJ01005955">
    <property type="protein sequence ID" value="KAF0873094.1"/>
    <property type="molecule type" value="Genomic_DNA"/>
</dbReference>
<proteinExistence type="predicted"/>
<evidence type="ECO:0000313" key="1">
    <source>
        <dbReference type="EMBL" id="KAF0873094.1"/>
    </source>
</evidence>
<gene>
    <name evidence="1" type="ORF">FOF47_R03858</name>
</gene>
<comment type="caution">
    <text evidence="1">The sequence shown here is derived from an EMBL/GenBank/DDBJ whole genome shotgun (WGS) entry which is preliminary data.</text>
</comment>
<feature type="non-terminal residue" evidence="1">
    <location>
        <position position="161"/>
    </location>
</feature>
<dbReference type="Proteomes" id="UP000475037">
    <property type="component" value="Unassembled WGS sequence"/>
</dbReference>
<reference evidence="1 2" key="1">
    <citation type="submission" date="2019-11" db="EMBL/GenBank/DDBJ databases">
        <authorList>
            <person name="Yang C."/>
            <person name="Li F."/>
        </authorList>
    </citation>
    <scope>NUCLEOTIDE SEQUENCE [LARGE SCALE GENOMIC DNA]</scope>
    <source>
        <strain evidence="1">KB4526</strain>
        <tissue evidence="1">Muscle</tissue>
    </source>
</reference>
<name>A0A6G1ABY8_CROCR</name>
<feature type="non-terminal residue" evidence="1">
    <location>
        <position position="1"/>
    </location>
</feature>
<protein>
    <submittedName>
        <fullName evidence="1">LORF2 protein</fullName>
    </submittedName>
</protein>
<accession>A0A6G1ABY8</accession>
<evidence type="ECO:0000313" key="2">
    <source>
        <dbReference type="Proteomes" id="UP000475037"/>
    </source>
</evidence>
<dbReference type="AlphaFoldDB" id="A0A6G1ABY8"/>